<dbReference type="InterPro" id="IPR000644">
    <property type="entry name" value="CBS_dom"/>
</dbReference>
<dbReference type="SUPFAM" id="SSF54631">
    <property type="entry name" value="CBS-domain pair"/>
    <property type="match status" value="1"/>
</dbReference>
<sequence length="361" mass="40201">MTEVPAKLKPLILSDTATIRDAMETIDRGARQIALVSDAEGRLRATITDGDIRRGLLRGIDLDAPVTEVMHTGFTAVTEAEGHKAALELMQARGLHQVPILDSEGHLIDLALQEEALGIPRRSTRVILMAGGLGTRLRPLTETVPKPMLCIGGKPILELILRNFTDQGFHEFTISLNYRGEMIRDYFGNGSRFNARIDYVEETKRMGTAGALSLLSERPSEPFIVMNSDLLTAIPFDALVRFHQETGATGTMCARDFQMQVPYGVIEVEDTALRRIVEKPTYSHFVNAGIYVLSPDALDYVEIDVFLDMPTLFERMIANGDTASVFPIQEYWMDIGRMEDLHRARDEFDDVFGPVSGKDLD</sequence>
<dbReference type="InterPro" id="IPR005835">
    <property type="entry name" value="NTP_transferase_dom"/>
</dbReference>
<name>A0ABX3MKH2_9RHOB</name>
<evidence type="ECO:0000313" key="4">
    <source>
        <dbReference type="Proteomes" id="UP000242224"/>
    </source>
</evidence>
<dbReference type="Pfam" id="PF00483">
    <property type="entry name" value="NTP_transferase"/>
    <property type="match status" value="1"/>
</dbReference>
<dbReference type="Proteomes" id="UP000242224">
    <property type="component" value="Unassembled WGS sequence"/>
</dbReference>
<reference evidence="3 4" key="1">
    <citation type="submission" date="2016-11" db="EMBL/GenBank/DDBJ databases">
        <title>A multilocus sequence analysis scheme for characterization of bacteria in the genus Thioclava.</title>
        <authorList>
            <person name="Liu Y."/>
            <person name="Shao Z."/>
        </authorList>
    </citation>
    <scope>NUCLEOTIDE SEQUENCE [LARGE SCALE GENOMIC DNA]</scope>
    <source>
        <strain evidence="3 4">11.10-0-13</strain>
    </source>
</reference>
<evidence type="ECO:0000259" key="2">
    <source>
        <dbReference type="PROSITE" id="PS51371"/>
    </source>
</evidence>
<dbReference type="InterPro" id="IPR050486">
    <property type="entry name" value="Mannose-1P_guanyltransferase"/>
</dbReference>
<evidence type="ECO:0000313" key="3">
    <source>
        <dbReference type="EMBL" id="OOY11996.1"/>
    </source>
</evidence>
<proteinExistence type="predicted"/>
<keyword evidence="1" id="KW-0129">CBS domain</keyword>
<dbReference type="Pfam" id="PF00571">
    <property type="entry name" value="CBS"/>
    <property type="match status" value="2"/>
</dbReference>
<accession>A0ABX3MKH2</accession>
<evidence type="ECO:0000256" key="1">
    <source>
        <dbReference type="PROSITE-ProRule" id="PRU00703"/>
    </source>
</evidence>
<dbReference type="CDD" id="cd04607">
    <property type="entry name" value="CBS_pair_NTP_transferase_assoc"/>
    <property type="match status" value="1"/>
</dbReference>
<dbReference type="Gene3D" id="3.10.580.10">
    <property type="entry name" value="CBS-domain"/>
    <property type="match status" value="1"/>
</dbReference>
<dbReference type="PROSITE" id="PS51371">
    <property type="entry name" value="CBS"/>
    <property type="match status" value="1"/>
</dbReference>
<dbReference type="InterPro" id="IPR046342">
    <property type="entry name" value="CBS_dom_sf"/>
</dbReference>
<feature type="domain" description="CBS" evidence="2">
    <location>
        <begin position="1"/>
        <end position="62"/>
    </location>
</feature>
<organism evidence="3 4">
    <name type="scientific">Thioclava marina</name>
    <dbReference type="NCBI Taxonomy" id="1915077"/>
    <lineage>
        <taxon>Bacteria</taxon>
        <taxon>Pseudomonadati</taxon>
        <taxon>Pseudomonadota</taxon>
        <taxon>Alphaproteobacteria</taxon>
        <taxon>Rhodobacterales</taxon>
        <taxon>Paracoccaceae</taxon>
        <taxon>Thioclava</taxon>
    </lineage>
</organism>
<comment type="caution">
    <text evidence="3">The sequence shown here is derived from an EMBL/GenBank/DDBJ whole genome shotgun (WGS) entry which is preliminary data.</text>
</comment>
<dbReference type="RefSeq" id="WP_078574646.1">
    <property type="nucleotide sequence ID" value="NZ_MPZS01000002.1"/>
</dbReference>
<dbReference type="InterPro" id="IPR029044">
    <property type="entry name" value="Nucleotide-diphossugar_trans"/>
</dbReference>
<dbReference type="Gene3D" id="3.90.550.10">
    <property type="entry name" value="Spore Coat Polysaccharide Biosynthesis Protein SpsA, Chain A"/>
    <property type="match status" value="1"/>
</dbReference>
<dbReference type="SUPFAM" id="SSF53448">
    <property type="entry name" value="Nucleotide-diphospho-sugar transferases"/>
    <property type="match status" value="1"/>
</dbReference>
<dbReference type="CDD" id="cd06426">
    <property type="entry name" value="NTP_transferase_like_2"/>
    <property type="match status" value="1"/>
</dbReference>
<dbReference type="PANTHER" id="PTHR22572">
    <property type="entry name" value="SUGAR-1-PHOSPHATE GUANYL TRANSFERASE"/>
    <property type="match status" value="1"/>
</dbReference>
<protein>
    <submittedName>
        <fullName evidence="3">Alcohol dehydrogenase</fullName>
    </submittedName>
</protein>
<dbReference type="EMBL" id="MPZS01000002">
    <property type="protein sequence ID" value="OOY11996.1"/>
    <property type="molecule type" value="Genomic_DNA"/>
</dbReference>
<gene>
    <name evidence="3" type="ORF">BMG00_13065</name>
</gene>
<keyword evidence="4" id="KW-1185">Reference proteome</keyword>